<dbReference type="Gene3D" id="3.40.390.70">
    <property type="match status" value="1"/>
</dbReference>
<dbReference type="InterPro" id="IPR030890">
    <property type="entry name" value="LP_HExxH_w_TonB"/>
</dbReference>
<evidence type="ECO:0008006" key="3">
    <source>
        <dbReference type="Google" id="ProtNLM"/>
    </source>
</evidence>
<accession>U2CWE7</accession>
<evidence type="ECO:0000313" key="1">
    <source>
        <dbReference type="EMBL" id="ERI88383.1"/>
    </source>
</evidence>
<dbReference type="EMBL" id="AWSV01000039">
    <property type="protein sequence ID" value="ERI88383.1"/>
    <property type="molecule type" value="Genomic_DNA"/>
</dbReference>
<dbReference type="OrthoDB" id="1113652at2"/>
<dbReference type="AlphaFoldDB" id="U2CWE7"/>
<organism evidence="1 2">
    <name type="scientific">Bacteroides pyogenes F0041</name>
    <dbReference type="NCBI Taxonomy" id="1321819"/>
    <lineage>
        <taxon>Bacteria</taxon>
        <taxon>Pseudomonadati</taxon>
        <taxon>Bacteroidota</taxon>
        <taxon>Bacteroidia</taxon>
        <taxon>Bacteroidales</taxon>
        <taxon>Bacteroidaceae</taxon>
        <taxon>Bacteroides</taxon>
    </lineage>
</organism>
<dbReference type="Pfam" id="PF15890">
    <property type="entry name" value="Peptidase_Mx1"/>
    <property type="match status" value="1"/>
</dbReference>
<protein>
    <recommendedName>
        <fullName evidence="3">Substrate import-associated zinc metallohydrolase lipoprotein</fullName>
    </recommendedName>
</protein>
<reference evidence="1 2" key="1">
    <citation type="submission" date="2013-08" db="EMBL/GenBank/DDBJ databases">
        <authorList>
            <person name="Weinstock G."/>
            <person name="Sodergren E."/>
            <person name="Wylie T."/>
            <person name="Fulton L."/>
            <person name="Fulton R."/>
            <person name="Fronick C."/>
            <person name="O'Laughlin M."/>
            <person name="Godfrey J."/>
            <person name="Miner T."/>
            <person name="Herter B."/>
            <person name="Appelbaum E."/>
            <person name="Cordes M."/>
            <person name="Lek S."/>
            <person name="Wollam A."/>
            <person name="Pepin K.H."/>
            <person name="Palsikar V.B."/>
            <person name="Mitreva M."/>
            <person name="Wilson R.K."/>
        </authorList>
    </citation>
    <scope>NUCLEOTIDE SEQUENCE [LARGE SCALE GENOMIC DNA]</scope>
    <source>
        <strain evidence="1 2">F0041</strain>
    </source>
</reference>
<dbReference type="Proteomes" id="UP000016496">
    <property type="component" value="Unassembled WGS sequence"/>
</dbReference>
<name>U2CWE7_9BACE</name>
<proteinExistence type="predicted"/>
<dbReference type="NCBIfam" id="TIGR04549">
    <property type="entry name" value="LP_HExxH_w_tonB"/>
    <property type="match status" value="1"/>
</dbReference>
<comment type="caution">
    <text evidence="1">The sequence shown here is derived from an EMBL/GenBank/DDBJ whole genome shotgun (WGS) entry which is preliminary data.</text>
</comment>
<sequence>MKNMKKLIYILFITVCLFPSCQDDENKAYVPEQAAPSADEIDKYFQENFQDKYRCAIRWKWVDRYVDISYIVAPAMRKVVVPTGEMLRRFWIEPFILESKASADFIRDHFPPEIVLVGSELRNADGTRTLGYADAGVRITLTELNYFDLSRKDWVIQQLHTIHHEFSHIIHQKYNLPVGFNKVTENNYTGRAWQDMYVHAQQELGAAGVQSPTQHQVDSVAQNRAIMKGMLTPYGTSTEFEDFAELVSIYLLTDPVDFETTYLQNDLSRPFLNEGKTWIDKKLTLVKEYYQSNFSINLEHLREIILQRLNQSNMN</sequence>
<evidence type="ECO:0000313" key="2">
    <source>
        <dbReference type="Proteomes" id="UP000016496"/>
    </source>
</evidence>
<dbReference type="PATRIC" id="fig|1321819.3.peg.545"/>
<gene>
    <name evidence="1" type="ORF">HMPREF1981_00584</name>
</gene>
<dbReference type="HOGENOM" id="CLU_048099_0_0_10"/>